<gene>
    <name evidence="1" type="ORF">LzC2_11960</name>
</gene>
<dbReference type="Proteomes" id="UP000609651">
    <property type="component" value="Unassembled WGS sequence"/>
</dbReference>
<dbReference type="EMBL" id="WTPX01000026">
    <property type="protein sequence ID" value="NNJ25133.1"/>
    <property type="molecule type" value="Genomic_DNA"/>
</dbReference>
<comment type="caution">
    <text evidence="1">The sequence shown here is derived from an EMBL/GenBank/DDBJ whole genome shotgun (WGS) entry which is preliminary data.</text>
</comment>
<evidence type="ECO:0000313" key="2">
    <source>
        <dbReference type="Proteomes" id="UP000609651"/>
    </source>
</evidence>
<sequence>MSSPPVSSTRLPCAAWAGPLRSALEAACGGTAEEAARGVALGFWFGLLPKENATTCVLGLAIAVTRLNLAAAAWAALVAAALVPLLDPFLHRFGLALLTAEPLHGTFAALLALPGGAWSGWDNTVTIAALLGGALAAWPLHRGTLAAHRAWAAPIAAWWTNTRFGRPSGAVPAAGRLMGESP</sequence>
<organism evidence="1 2">
    <name type="scientific">Alienimonas chondri</name>
    <dbReference type="NCBI Taxonomy" id="2681879"/>
    <lineage>
        <taxon>Bacteria</taxon>
        <taxon>Pseudomonadati</taxon>
        <taxon>Planctomycetota</taxon>
        <taxon>Planctomycetia</taxon>
        <taxon>Planctomycetales</taxon>
        <taxon>Planctomycetaceae</taxon>
        <taxon>Alienimonas</taxon>
    </lineage>
</organism>
<evidence type="ECO:0000313" key="1">
    <source>
        <dbReference type="EMBL" id="NNJ25133.1"/>
    </source>
</evidence>
<keyword evidence="2" id="KW-1185">Reference proteome</keyword>
<accession>A0ABX1VCV5</accession>
<dbReference type="RefSeq" id="WP_171184808.1">
    <property type="nucleotide sequence ID" value="NZ_WTPX01000026.1"/>
</dbReference>
<evidence type="ECO:0008006" key="3">
    <source>
        <dbReference type="Google" id="ProtNLM"/>
    </source>
</evidence>
<protein>
    <recommendedName>
        <fullName evidence="3">DUF2062 domain-containing protein</fullName>
    </recommendedName>
</protein>
<proteinExistence type="predicted"/>
<reference evidence="1 2" key="1">
    <citation type="journal article" date="2020" name="Syst. Appl. Microbiol.">
        <title>Alienimonas chondri sp. nov., a novel planctomycete isolated from the biofilm of the red alga Chondrus crispus.</title>
        <authorList>
            <person name="Vitorino I."/>
            <person name="Albuquerque L."/>
            <person name="Wiegand S."/>
            <person name="Kallscheuer N."/>
            <person name="da Costa M.S."/>
            <person name="Lobo-da-Cunha A."/>
            <person name="Jogler C."/>
            <person name="Lage O.M."/>
        </authorList>
    </citation>
    <scope>NUCLEOTIDE SEQUENCE [LARGE SCALE GENOMIC DNA]</scope>
    <source>
        <strain evidence="1 2">LzC2</strain>
    </source>
</reference>
<name>A0ABX1VCV5_9PLAN</name>